<keyword evidence="2" id="KW-0732">Signal</keyword>
<feature type="signal peptide" evidence="2">
    <location>
        <begin position="1"/>
        <end position="29"/>
    </location>
</feature>
<sequence>MATSSNQPTYKKLSSLLIILFLIIHICVATPTPTRHRKMIVETETNSIDLKHLRRKHHGIINEGLVFNSLPKGRNPTTSSPSKRHNSFVDSTHN</sequence>
<keyword evidence="4" id="KW-1185">Reference proteome</keyword>
<comment type="caution">
    <text evidence="3">The sequence shown here is derived from an EMBL/GenBank/DDBJ whole genome shotgun (WGS) entry which is preliminary data.</text>
</comment>
<dbReference type="AlphaFoldDB" id="A0AAW1JLA9"/>
<reference evidence="3" key="1">
    <citation type="submission" date="2024-03" db="EMBL/GenBank/DDBJ databases">
        <title>WGS assembly of Saponaria officinalis var. Norfolk2.</title>
        <authorList>
            <person name="Jenkins J."/>
            <person name="Shu S."/>
            <person name="Grimwood J."/>
            <person name="Barry K."/>
            <person name="Goodstein D."/>
            <person name="Schmutz J."/>
            <person name="Leebens-Mack J."/>
            <person name="Osbourn A."/>
        </authorList>
    </citation>
    <scope>NUCLEOTIDE SEQUENCE [LARGE SCALE GENOMIC DNA]</scope>
    <source>
        <strain evidence="3">JIC</strain>
    </source>
</reference>
<name>A0AAW1JLA9_SAPOF</name>
<feature type="region of interest" description="Disordered" evidence="1">
    <location>
        <begin position="67"/>
        <end position="94"/>
    </location>
</feature>
<gene>
    <name evidence="3" type="ORF">RND81_07G029200</name>
</gene>
<evidence type="ECO:0000313" key="4">
    <source>
        <dbReference type="Proteomes" id="UP001443914"/>
    </source>
</evidence>
<organism evidence="3 4">
    <name type="scientific">Saponaria officinalis</name>
    <name type="common">Common soapwort</name>
    <name type="synonym">Lychnis saponaria</name>
    <dbReference type="NCBI Taxonomy" id="3572"/>
    <lineage>
        <taxon>Eukaryota</taxon>
        <taxon>Viridiplantae</taxon>
        <taxon>Streptophyta</taxon>
        <taxon>Embryophyta</taxon>
        <taxon>Tracheophyta</taxon>
        <taxon>Spermatophyta</taxon>
        <taxon>Magnoliopsida</taxon>
        <taxon>eudicotyledons</taxon>
        <taxon>Gunneridae</taxon>
        <taxon>Pentapetalae</taxon>
        <taxon>Caryophyllales</taxon>
        <taxon>Caryophyllaceae</taxon>
        <taxon>Caryophylleae</taxon>
        <taxon>Saponaria</taxon>
    </lineage>
</organism>
<evidence type="ECO:0000256" key="1">
    <source>
        <dbReference type="SAM" id="MobiDB-lite"/>
    </source>
</evidence>
<protein>
    <submittedName>
        <fullName evidence="3">Uncharacterized protein</fullName>
    </submittedName>
</protein>
<evidence type="ECO:0000256" key="2">
    <source>
        <dbReference type="SAM" id="SignalP"/>
    </source>
</evidence>
<dbReference type="Proteomes" id="UP001443914">
    <property type="component" value="Unassembled WGS sequence"/>
</dbReference>
<proteinExistence type="predicted"/>
<feature type="chain" id="PRO_5043598205" evidence="2">
    <location>
        <begin position="30"/>
        <end position="94"/>
    </location>
</feature>
<dbReference type="EMBL" id="JBDFQZ010000007">
    <property type="protein sequence ID" value="KAK9705042.1"/>
    <property type="molecule type" value="Genomic_DNA"/>
</dbReference>
<accession>A0AAW1JLA9</accession>
<evidence type="ECO:0000313" key="3">
    <source>
        <dbReference type="EMBL" id="KAK9705042.1"/>
    </source>
</evidence>